<evidence type="ECO:0000313" key="1">
    <source>
        <dbReference type="EMBL" id="KAG0434090.1"/>
    </source>
</evidence>
<proteinExistence type="predicted"/>
<keyword evidence="2" id="KW-1185">Reference proteome</keyword>
<comment type="caution">
    <text evidence="1">The sequence shown here is derived from an EMBL/GenBank/DDBJ whole genome shotgun (WGS) entry which is preliminary data.</text>
</comment>
<evidence type="ECO:0000313" key="2">
    <source>
        <dbReference type="Proteomes" id="UP000805193"/>
    </source>
</evidence>
<reference evidence="1 2" key="1">
    <citation type="journal article" date="2020" name="Cell">
        <title>Large-Scale Comparative Analyses of Tick Genomes Elucidate Their Genetic Diversity and Vector Capacities.</title>
        <authorList>
            <consortium name="Tick Genome and Microbiome Consortium (TIGMIC)"/>
            <person name="Jia N."/>
            <person name="Wang J."/>
            <person name="Shi W."/>
            <person name="Du L."/>
            <person name="Sun Y."/>
            <person name="Zhan W."/>
            <person name="Jiang J.F."/>
            <person name="Wang Q."/>
            <person name="Zhang B."/>
            <person name="Ji P."/>
            <person name="Bell-Sakyi L."/>
            <person name="Cui X.M."/>
            <person name="Yuan T.T."/>
            <person name="Jiang B.G."/>
            <person name="Yang W.F."/>
            <person name="Lam T.T."/>
            <person name="Chang Q.C."/>
            <person name="Ding S.J."/>
            <person name="Wang X.J."/>
            <person name="Zhu J.G."/>
            <person name="Ruan X.D."/>
            <person name="Zhao L."/>
            <person name="Wei J.T."/>
            <person name="Ye R.Z."/>
            <person name="Que T.C."/>
            <person name="Du C.H."/>
            <person name="Zhou Y.H."/>
            <person name="Cheng J.X."/>
            <person name="Dai P.F."/>
            <person name="Guo W.B."/>
            <person name="Han X.H."/>
            <person name="Huang E.J."/>
            <person name="Li L.F."/>
            <person name="Wei W."/>
            <person name="Gao Y.C."/>
            <person name="Liu J.Z."/>
            <person name="Shao H.Z."/>
            <person name="Wang X."/>
            <person name="Wang C.C."/>
            <person name="Yang T.C."/>
            <person name="Huo Q.B."/>
            <person name="Li W."/>
            <person name="Chen H.Y."/>
            <person name="Chen S.E."/>
            <person name="Zhou L.G."/>
            <person name="Ni X.B."/>
            <person name="Tian J.H."/>
            <person name="Sheng Y."/>
            <person name="Liu T."/>
            <person name="Pan Y.S."/>
            <person name="Xia L.Y."/>
            <person name="Li J."/>
            <person name="Zhao F."/>
            <person name="Cao W.C."/>
        </authorList>
    </citation>
    <scope>NUCLEOTIDE SEQUENCE [LARGE SCALE GENOMIC DNA]</scope>
    <source>
        <strain evidence="1">Iper-2018</strain>
    </source>
</reference>
<name>A0AC60QJ82_IXOPE</name>
<protein>
    <submittedName>
        <fullName evidence="1">Uncharacterized protein</fullName>
    </submittedName>
</protein>
<sequence>PFHFRKTTKPGDIVKTTCVAEAGDPPLTFSWLRNGLDISSLKNIQVKTHGDVSLLTITPVDAASAGNFTCIVKNRAGFDSFTSLLEVEASPEWKHEPRDTGGALGTQLTLLCSAAGSPLPKIQWYKLESVEAGWEDIKFSNLVRPHENGTLVLEEVSTADEGQYTCEADNGMAPSATLTLSVTVNVSAEVPRLQPFSFPSDVKPGSRVSTFCLTSSGGSEVALSWLKDGRDVGDTKNVFVETNKGLSTILIDPVDISNAGNYTCIAKNRAGFDSFTAILDVEGTPPFSFSWFKGSGELASVGNVRITADVDYSVAVINPIDVKSAGNYTCIVKNIYGFDSFSSLLEVEGLAADTISVPTSHKRTTMRLTQRRVCFSRRRGEPAMPRP</sequence>
<feature type="non-terminal residue" evidence="1">
    <location>
        <position position="1"/>
    </location>
</feature>
<accession>A0AC60QJ82</accession>
<dbReference type="Proteomes" id="UP000805193">
    <property type="component" value="Unassembled WGS sequence"/>
</dbReference>
<organism evidence="1 2">
    <name type="scientific">Ixodes persulcatus</name>
    <name type="common">Taiga tick</name>
    <dbReference type="NCBI Taxonomy" id="34615"/>
    <lineage>
        <taxon>Eukaryota</taxon>
        <taxon>Metazoa</taxon>
        <taxon>Ecdysozoa</taxon>
        <taxon>Arthropoda</taxon>
        <taxon>Chelicerata</taxon>
        <taxon>Arachnida</taxon>
        <taxon>Acari</taxon>
        <taxon>Parasitiformes</taxon>
        <taxon>Ixodida</taxon>
        <taxon>Ixodoidea</taxon>
        <taxon>Ixodidae</taxon>
        <taxon>Ixodinae</taxon>
        <taxon>Ixodes</taxon>
    </lineage>
</organism>
<dbReference type="EMBL" id="JABSTQ010008769">
    <property type="protein sequence ID" value="KAG0434090.1"/>
    <property type="molecule type" value="Genomic_DNA"/>
</dbReference>
<gene>
    <name evidence="1" type="ORF">HPB47_019359</name>
</gene>